<reference evidence="1" key="2">
    <citation type="submission" date="2020-09" db="EMBL/GenBank/DDBJ databases">
        <authorList>
            <person name="Sun Q."/>
            <person name="Ohkuma M."/>
        </authorList>
    </citation>
    <scope>NUCLEOTIDE SEQUENCE</scope>
    <source>
        <strain evidence="1">JCM 14359</strain>
    </source>
</reference>
<evidence type="ECO:0000313" key="2">
    <source>
        <dbReference type="Proteomes" id="UP000653099"/>
    </source>
</evidence>
<dbReference type="EMBL" id="BMOC01000008">
    <property type="protein sequence ID" value="GGJ07021.1"/>
    <property type="molecule type" value="Genomic_DNA"/>
</dbReference>
<dbReference type="InterPro" id="IPR010985">
    <property type="entry name" value="Ribbon_hlx_hlx"/>
</dbReference>
<dbReference type="SUPFAM" id="SSF47598">
    <property type="entry name" value="Ribbon-helix-helix"/>
    <property type="match status" value="1"/>
</dbReference>
<keyword evidence="2" id="KW-1185">Reference proteome</keyword>
<gene>
    <name evidence="1" type="ORF">GCM10008995_16140</name>
</gene>
<proteinExistence type="predicted"/>
<comment type="caution">
    <text evidence="1">The sequence shown here is derived from an EMBL/GenBank/DDBJ whole genome shotgun (WGS) entry which is preliminary data.</text>
</comment>
<dbReference type="RefSeq" id="WP_283401351.1">
    <property type="nucleotide sequence ID" value="NZ_FXTR01000005.1"/>
</dbReference>
<protein>
    <recommendedName>
        <fullName evidence="3">Ribbon-helix-helix protein, CopG family</fullName>
    </recommendedName>
</protein>
<sequence>MSKMKITLRVPKDLVKRANVAAKITQKSRGEIMSEALRDHLVELEGEEAFKEDVFDLYLDGHISLRTVNQFLDSENAESVRISKTLFDQGQGPGGGSAPKE</sequence>
<dbReference type="GO" id="GO:0006355">
    <property type="term" value="P:regulation of DNA-templated transcription"/>
    <property type="evidence" value="ECO:0007669"/>
    <property type="project" value="InterPro"/>
</dbReference>
<dbReference type="AlphaFoldDB" id="A0A830ENU6"/>
<dbReference type="Proteomes" id="UP000653099">
    <property type="component" value="Unassembled WGS sequence"/>
</dbReference>
<evidence type="ECO:0008006" key="3">
    <source>
        <dbReference type="Google" id="ProtNLM"/>
    </source>
</evidence>
<reference evidence="1" key="1">
    <citation type="journal article" date="2014" name="Int. J. Syst. Evol. Microbiol.">
        <title>Complete genome sequence of Corynebacterium casei LMG S-19264T (=DSM 44701T), isolated from a smear-ripened cheese.</title>
        <authorList>
            <consortium name="US DOE Joint Genome Institute (JGI-PGF)"/>
            <person name="Walter F."/>
            <person name="Albersmeier A."/>
            <person name="Kalinowski J."/>
            <person name="Ruckert C."/>
        </authorList>
    </citation>
    <scope>NUCLEOTIDE SEQUENCE</scope>
    <source>
        <strain evidence="1">JCM 14359</strain>
    </source>
</reference>
<organism evidence="1 2">
    <name type="scientific">Halobellus salinus</name>
    <dbReference type="NCBI Taxonomy" id="931585"/>
    <lineage>
        <taxon>Archaea</taxon>
        <taxon>Methanobacteriati</taxon>
        <taxon>Methanobacteriota</taxon>
        <taxon>Stenosarchaea group</taxon>
        <taxon>Halobacteria</taxon>
        <taxon>Halobacteriales</taxon>
        <taxon>Haloferacaceae</taxon>
        <taxon>Halobellus</taxon>
    </lineage>
</organism>
<accession>A0A830ENU6</accession>
<evidence type="ECO:0000313" key="1">
    <source>
        <dbReference type="EMBL" id="GGJ07021.1"/>
    </source>
</evidence>
<name>A0A830ENU6_9EURY</name>